<dbReference type="Proteomes" id="UP000053372">
    <property type="component" value="Unassembled WGS sequence"/>
</dbReference>
<keyword evidence="2" id="KW-1185">Reference proteome</keyword>
<dbReference type="RefSeq" id="WP_027843499.1">
    <property type="nucleotide sequence ID" value="NZ_LMTZ01000161.1"/>
</dbReference>
<name>A0A0V7ZCH6_9CYAN</name>
<dbReference type="EMBL" id="LMTZ01000161">
    <property type="protein sequence ID" value="KST62228.1"/>
    <property type="molecule type" value="Genomic_DNA"/>
</dbReference>
<sequence length="137" mass="15625">MTEGFSQKELKQISKLPKDIAALANEHKIDVLNAAEFWGKPDFPDGYIPESIEIYYGDKDEPSVFILHGKLYTYDISEIDNTSRKISVLIDSQWAYIEVMNKILLNRLGGVILPQLMVDPSFLIESILKTYLNEKGE</sequence>
<proteinExistence type="predicted"/>
<reference evidence="1 2" key="1">
    <citation type="journal article" date="2015" name="Genome Announc.">
        <title>Draft Genome of the Euendolithic (true boring) Cyanobacterium Mastigocoleus testarum strain BC008.</title>
        <authorList>
            <person name="Guida B.S."/>
            <person name="Garcia-Pichel F."/>
        </authorList>
    </citation>
    <scope>NUCLEOTIDE SEQUENCE [LARGE SCALE GENOMIC DNA]</scope>
    <source>
        <strain evidence="1 2">BC008</strain>
    </source>
</reference>
<dbReference type="AlphaFoldDB" id="A0A0V7ZCH6"/>
<evidence type="ECO:0000313" key="1">
    <source>
        <dbReference type="EMBL" id="KST62228.1"/>
    </source>
</evidence>
<dbReference type="OrthoDB" id="560073at2"/>
<comment type="caution">
    <text evidence="1">The sequence shown here is derived from an EMBL/GenBank/DDBJ whole genome shotgun (WGS) entry which is preliminary data.</text>
</comment>
<organism evidence="1 2">
    <name type="scientific">Mastigocoleus testarum BC008</name>
    <dbReference type="NCBI Taxonomy" id="371196"/>
    <lineage>
        <taxon>Bacteria</taxon>
        <taxon>Bacillati</taxon>
        <taxon>Cyanobacteriota</taxon>
        <taxon>Cyanophyceae</taxon>
        <taxon>Nostocales</taxon>
        <taxon>Hapalosiphonaceae</taxon>
        <taxon>Mastigocoleus</taxon>
    </lineage>
</organism>
<accession>A0A0V7ZCH6</accession>
<evidence type="ECO:0000313" key="2">
    <source>
        <dbReference type="Proteomes" id="UP000053372"/>
    </source>
</evidence>
<gene>
    <name evidence="1" type="ORF">BC008_08640</name>
</gene>
<protein>
    <submittedName>
        <fullName evidence="1">Uncharacterized protein</fullName>
    </submittedName>
</protein>